<protein>
    <submittedName>
        <fullName evidence="1">Uncharacterized protein</fullName>
    </submittedName>
</protein>
<name>A0ACC0QQR1_9HYPO</name>
<accession>A0ACC0QQR1</accession>
<dbReference type="EMBL" id="CM046510">
    <property type="protein sequence ID" value="KAI8661076.1"/>
    <property type="molecule type" value="Genomic_DNA"/>
</dbReference>
<dbReference type="Proteomes" id="UP001065298">
    <property type="component" value="Chromosome 8"/>
</dbReference>
<comment type="caution">
    <text evidence="1">The sequence shown here is derived from an EMBL/GenBank/DDBJ whole genome shotgun (WGS) entry which is preliminary data.</text>
</comment>
<proteinExistence type="predicted"/>
<keyword evidence="2" id="KW-1185">Reference proteome</keyword>
<gene>
    <name evidence="1" type="ORF">NCS57_01087000</name>
</gene>
<organism evidence="1 2">
    <name type="scientific">Fusarium keratoplasticum</name>
    <dbReference type="NCBI Taxonomy" id="1328300"/>
    <lineage>
        <taxon>Eukaryota</taxon>
        <taxon>Fungi</taxon>
        <taxon>Dikarya</taxon>
        <taxon>Ascomycota</taxon>
        <taxon>Pezizomycotina</taxon>
        <taxon>Sordariomycetes</taxon>
        <taxon>Hypocreomycetidae</taxon>
        <taxon>Hypocreales</taxon>
        <taxon>Nectriaceae</taxon>
        <taxon>Fusarium</taxon>
        <taxon>Fusarium solani species complex</taxon>
    </lineage>
</organism>
<reference evidence="1" key="1">
    <citation type="submission" date="2022-06" db="EMBL/GenBank/DDBJ databases">
        <title>Fusarium solani species complex genomes reveal bases of compartmentalisation and animal pathogenesis.</title>
        <authorList>
            <person name="Tsai I.J."/>
        </authorList>
    </citation>
    <scope>NUCLEOTIDE SEQUENCE</scope>
    <source>
        <strain evidence="1">Fu6.1</strain>
    </source>
</reference>
<evidence type="ECO:0000313" key="2">
    <source>
        <dbReference type="Proteomes" id="UP001065298"/>
    </source>
</evidence>
<sequence length="509" mass="55250">MDHSDVHVIARHTVQSADLPVPISATSTNTTFPFLLGPLDHLGSPGIPVGVVWVYEPSSTCPKPAPIETLTLALSRLLDYYPHLTGRLHIDASSGIRVINQQETGIHLYEARCNTSLSKFYKMSTEELSLGLGDLGGTSVALMAPWEVSEESVQREPLLCVQHTRFACGSMALGIRLARVMAGAGGFLQLFRHLAELYRAVADDGMEEPTLKNPPHIMPFMVEEMAGYIATKDTPTASLHQPAGYSTERIVEEPALARDAPEVITPEAIAPACQVIGREIRFTVSELAALKASAMPPDGDSWVSTFSALSAYIWQRSQIARLRTQASAQGCGDLALQPCAFFTSVDFSSKISLPQPYFPSAVVTPSVQLPASELVDAPLWRVAKAIHDATRAVSPEMVRNLGNWVIAQPRKQDIRQTTTFGTNSVITTAWNKHSLYTGADLDIPPTIACVPITPTNLVDGLGFFLQPREGKGDIIVALALKQAVWENLDNDANWRVTTRGSVHPVADSR</sequence>
<evidence type="ECO:0000313" key="1">
    <source>
        <dbReference type="EMBL" id="KAI8661076.1"/>
    </source>
</evidence>